<dbReference type="OrthoDB" id="9769898at2"/>
<dbReference type="PANTHER" id="PTHR33361:SF2">
    <property type="entry name" value="DUF885 DOMAIN-CONTAINING PROTEIN"/>
    <property type="match status" value="1"/>
</dbReference>
<protein>
    <submittedName>
        <fullName evidence="1">DUF885 domain-containing protein</fullName>
    </submittedName>
</protein>
<dbReference type="EMBL" id="CP036200">
    <property type="protein sequence ID" value="QBF82961.1"/>
    <property type="molecule type" value="Genomic_DNA"/>
</dbReference>
<dbReference type="Pfam" id="PF05960">
    <property type="entry name" value="DUF885"/>
    <property type="match status" value="1"/>
</dbReference>
<sequence length="618" mass="69768">MRVSLLSLLAVAAISGCSVNTTSFEAQKNAYDAKRINPTQTNQAKNTQTDTTKAIKAAPIIAKDVQDLIDKSWAHTLASNPGMAAQFGDESAKGKLTDMSPEALAQRHITTKSLLDAAKAIDRSELSNSDLINLTILQDQLQNQVDMYRFKDHYLPITAESGFHAYIASIANGRFKTYADYQHYLAKLEALPNYFAQQTFWLKQGLSVGITPAKVTLNGFENSISPYITEPSDSGYYQPFEQFPKHFTKAQRDELTLQGLQAIRDKVIPSYQAFYDFMTEEYIPNAREEIAASAMPDGEAFYANRVSYYTTLDMTADEVHQLGLKEVARIRAEMQQIIDDVEFKGSFADFLHFLRTDPQFYPKTAEELLKEASYIAKKADAMLPKYFGNLPRQPYGIAPVPAEIAPKYTTGRYSGSNSDDQPGYYWVNTYALEQRPLYELEALTLHEAVPGHHLQIALTKELDNLPNFRRYSYISAFGEGWGLYSEYLGLEAGFYQDPYSNFGRLTYEMWRAARLVVDTGMHAKGWTRQQAIDYMASNTALSMHNVTTEIDRYISWPGQALSYKIGELTIKRLRAKAENALGEDFDIRAFHDAVLENGSVPMPILEQMIDQFIAKYQS</sequence>
<dbReference type="PANTHER" id="PTHR33361">
    <property type="entry name" value="GLR0591 PROTEIN"/>
    <property type="match status" value="1"/>
</dbReference>
<dbReference type="RefSeq" id="WP_130599609.1">
    <property type="nucleotide sequence ID" value="NZ_CP036200.1"/>
</dbReference>
<dbReference type="InterPro" id="IPR010281">
    <property type="entry name" value="DUF885"/>
</dbReference>
<name>A0A411PH82_9GAMM</name>
<evidence type="ECO:0000313" key="2">
    <source>
        <dbReference type="Proteomes" id="UP000291106"/>
    </source>
</evidence>
<evidence type="ECO:0000313" key="1">
    <source>
        <dbReference type="EMBL" id="QBF82961.1"/>
    </source>
</evidence>
<proteinExistence type="predicted"/>
<dbReference type="Proteomes" id="UP000291106">
    <property type="component" value="Chromosome"/>
</dbReference>
<dbReference type="PROSITE" id="PS51257">
    <property type="entry name" value="PROKAR_LIPOPROTEIN"/>
    <property type="match status" value="1"/>
</dbReference>
<organism evidence="1 2">
    <name type="scientific">Shewanella maritima</name>
    <dbReference type="NCBI Taxonomy" id="2520507"/>
    <lineage>
        <taxon>Bacteria</taxon>
        <taxon>Pseudomonadati</taxon>
        <taxon>Pseudomonadota</taxon>
        <taxon>Gammaproteobacteria</taxon>
        <taxon>Alteromonadales</taxon>
        <taxon>Shewanellaceae</taxon>
        <taxon>Shewanella</taxon>
    </lineage>
</organism>
<reference evidence="1 2" key="1">
    <citation type="submission" date="2019-02" db="EMBL/GenBank/DDBJ databases">
        <title>Shewanella sp. D4-2 isolated from Dokdo Island.</title>
        <authorList>
            <person name="Baek K."/>
        </authorList>
    </citation>
    <scope>NUCLEOTIDE SEQUENCE [LARGE SCALE GENOMIC DNA]</scope>
    <source>
        <strain evidence="1 2">D4-2</strain>
    </source>
</reference>
<dbReference type="KEGG" id="smai:EXU30_09830"/>
<keyword evidence="2" id="KW-1185">Reference proteome</keyword>
<accession>A0A411PH82</accession>
<dbReference type="AlphaFoldDB" id="A0A411PH82"/>
<gene>
    <name evidence="1" type="ORF">EXU30_09830</name>
</gene>